<comment type="caution">
    <text evidence="1">The sequence shown here is derived from an EMBL/GenBank/DDBJ whole genome shotgun (WGS) entry which is preliminary data.</text>
</comment>
<keyword evidence="2" id="KW-1185">Reference proteome</keyword>
<sequence length="202" mass="23234">MKRGFANETSAFIYLDEALRDGRGVFDVVEQLHIRAAAVYRSSDKGEGDDFDGFYAEHHGLLDGNIWRKFYSLALLAQLISARFYRLPDLQDLPDSSDPLAQPRHKGNGHLTKLPRWAHNVVRTHRRQPSLPVETITQIALATLEQTIARLREDYVSVQPYSDTQARFWLNYMNRGCPGKQLKETWNHNEFGISVTQGRFDM</sequence>
<dbReference type="OrthoDB" id="427186at2759"/>
<evidence type="ECO:0000313" key="1">
    <source>
        <dbReference type="EMBL" id="KAI3556695.1"/>
    </source>
</evidence>
<evidence type="ECO:0000313" key="2">
    <source>
        <dbReference type="Proteomes" id="UP001056436"/>
    </source>
</evidence>
<reference evidence="1" key="1">
    <citation type="submission" date="2019-01" db="EMBL/GenBank/DDBJ databases">
        <title>Colletotrichum abscissum LGMF1257.</title>
        <authorList>
            <person name="Baroncelli R."/>
        </authorList>
    </citation>
    <scope>NUCLEOTIDE SEQUENCE</scope>
    <source>
        <strain evidence="1">Ca142</strain>
    </source>
</reference>
<protein>
    <submittedName>
        <fullName evidence="1">Uncharacterized protein</fullName>
    </submittedName>
</protein>
<name>A0A9Q0B4E1_9PEZI</name>
<dbReference type="EMBL" id="SDAQ01000011">
    <property type="protein sequence ID" value="KAI3556695.1"/>
    <property type="molecule type" value="Genomic_DNA"/>
</dbReference>
<dbReference type="Proteomes" id="UP001056436">
    <property type="component" value="Unassembled WGS sequence"/>
</dbReference>
<organism evidence="1 2">
    <name type="scientific">Colletotrichum abscissum</name>
    <dbReference type="NCBI Taxonomy" id="1671311"/>
    <lineage>
        <taxon>Eukaryota</taxon>
        <taxon>Fungi</taxon>
        <taxon>Dikarya</taxon>
        <taxon>Ascomycota</taxon>
        <taxon>Pezizomycotina</taxon>
        <taxon>Sordariomycetes</taxon>
        <taxon>Hypocreomycetidae</taxon>
        <taxon>Glomerellales</taxon>
        <taxon>Glomerellaceae</taxon>
        <taxon>Colletotrichum</taxon>
        <taxon>Colletotrichum acutatum species complex</taxon>
    </lineage>
</organism>
<proteinExistence type="predicted"/>
<dbReference type="AlphaFoldDB" id="A0A9Q0B4E1"/>
<gene>
    <name evidence="1" type="ORF">CABS02_03136</name>
</gene>
<accession>A0A9Q0B4E1</accession>